<evidence type="ECO:0000313" key="7">
    <source>
        <dbReference type="Proteomes" id="UP000231267"/>
    </source>
</evidence>
<evidence type="ECO:0000313" key="6">
    <source>
        <dbReference type="EMBL" id="PIW66850.1"/>
    </source>
</evidence>
<keyword evidence="4 5" id="KW-0448">Lipopolysaccharide biosynthesis</keyword>
<dbReference type="GO" id="GO:0009103">
    <property type="term" value="P:lipopolysaccharide biosynthetic process"/>
    <property type="evidence" value="ECO:0007669"/>
    <property type="project" value="UniProtKB-UniRule"/>
</dbReference>
<dbReference type="HAMAP" id="MF_00057">
    <property type="entry name" value="KdsB"/>
    <property type="match status" value="1"/>
</dbReference>
<dbReference type="GO" id="GO:0033468">
    <property type="term" value="P:CMP-keto-3-deoxy-D-manno-octulosonic acid biosynthetic process"/>
    <property type="evidence" value="ECO:0007669"/>
    <property type="project" value="UniProtKB-UniRule"/>
</dbReference>
<dbReference type="GO" id="GO:0008690">
    <property type="term" value="F:3-deoxy-manno-octulosonate cytidylyltransferase activity"/>
    <property type="evidence" value="ECO:0007669"/>
    <property type="project" value="UniProtKB-UniRule"/>
</dbReference>
<dbReference type="EMBL" id="PFGP01000026">
    <property type="protein sequence ID" value="PIW66850.1"/>
    <property type="molecule type" value="Genomic_DNA"/>
</dbReference>
<evidence type="ECO:0000256" key="3">
    <source>
        <dbReference type="ARBA" id="ARBA00022695"/>
    </source>
</evidence>
<dbReference type="InterPro" id="IPR004528">
    <property type="entry name" value="KdsB"/>
</dbReference>
<protein>
    <recommendedName>
        <fullName evidence="5">3-deoxy-manno-octulosonate cytidylyltransferase</fullName>
        <ecNumber evidence="5">2.7.7.38</ecNumber>
    </recommendedName>
    <alternativeName>
        <fullName evidence="5">CMP-2-keto-3-deoxyoctulosonic acid synthase</fullName>
        <shortName evidence="5">CKS</shortName>
        <shortName evidence="5">CMP-KDO synthase</shortName>
    </alternativeName>
</protein>
<comment type="similarity">
    <text evidence="5">Belongs to the KdsB family.</text>
</comment>
<proteinExistence type="inferred from homology"/>
<gene>
    <name evidence="5 6" type="primary">kdsB</name>
    <name evidence="6" type="ORF">COW11_01205</name>
</gene>
<dbReference type="GO" id="GO:0005829">
    <property type="term" value="C:cytosol"/>
    <property type="evidence" value="ECO:0007669"/>
    <property type="project" value="TreeGrafter"/>
</dbReference>
<accession>A0A2J0LLB5</accession>
<keyword evidence="2 5" id="KW-0808">Transferase</keyword>
<dbReference type="PANTHER" id="PTHR42866:SF2">
    <property type="entry name" value="3-DEOXY-MANNO-OCTULOSONATE CYTIDYLYLTRANSFERASE, MITOCHONDRIAL"/>
    <property type="match status" value="1"/>
</dbReference>
<dbReference type="Gene3D" id="3.90.550.10">
    <property type="entry name" value="Spore Coat Polysaccharide Biosynthesis Protein SpsA, Chain A"/>
    <property type="match status" value="1"/>
</dbReference>
<dbReference type="Proteomes" id="UP000231267">
    <property type="component" value="Unassembled WGS sequence"/>
</dbReference>
<dbReference type="SUPFAM" id="SSF53448">
    <property type="entry name" value="Nucleotide-diphospho-sugar transferases"/>
    <property type="match status" value="1"/>
</dbReference>
<dbReference type="GO" id="GO:0016020">
    <property type="term" value="C:membrane"/>
    <property type="evidence" value="ECO:0007669"/>
    <property type="project" value="UniProtKB-SubCell"/>
</dbReference>
<dbReference type="CDD" id="cd02517">
    <property type="entry name" value="CMP-KDO-Synthetase"/>
    <property type="match status" value="1"/>
</dbReference>
<comment type="pathway">
    <text evidence="5">Nucleotide-sugar biosynthesis; CMP-3-deoxy-D-manno-octulosonate biosynthesis; CMP-3-deoxy-D-manno-octulosonate from 3-deoxy-D-manno-octulosonate and CTP: step 1/1.</text>
</comment>
<comment type="caution">
    <text evidence="6">The sequence shown here is derived from an EMBL/GenBank/DDBJ whole genome shotgun (WGS) entry which is preliminary data.</text>
</comment>
<comment type="function">
    <text evidence="5">Activates KDO (a required 8-carbon sugar) for incorporation into bacterial lipopolysaccharide in Gram-negative bacteria.</text>
</comment>
<comment type="subcellular location">
    <subcellularLocation>
        <location evidence="5">Cytoplasm</location>
    </subcellularLocation>
    <subcellularLocation>
        <location evidence="1">Membrane</location>
    </subcellularLocation>
</comment>
<sequence length="248" mass="27816">MNAIGVIPARLGSTRLAQKVLLDICGKPMIQHVWENAKKAKMLDDVIIATDDEKVADVAKRFKAKVVLTSIDHNSGTDRVIEVVNPLDVKVVVNIQGDEPLIHPSMINALVLALLDNPDLVMATLAKKITDENDIHDPNIVKVALDKYDFALYFSRSAIPYNREPKAGFLTQSHYKHIGIYAYTKDFLFTFMNMPQSKLENIEKLEQLRVLENGYKIKVIETKFQTKSVDIEADLDVVKGLLGSEKKS</sequence>
<dbReference type="EC" id="2.7.7.38" evidence="5"/>
<dbReference type="PANTHER" id="PTHR42866">
    <property type="entry name" value="3-DEOXY-MANNO-OCTULOSONATE CYTIDYLYLTRANSFERASE"/>
    <property type="match status" value="1"/>
</dbReference>
<evidence type="ECO:0000256" key="1">
    <source>
        <dbReference type="ARBA" id="ARBA00004370"/>
    </source>
</evidence>
<dbReference type="NCBIfam" id="NF003952">
    <property type="entry name" value="PRK05450.1-5"/>
    <property type="match status" value="1"/>
</dbReference>
<keyword evidence="3 5" id="KW-0548">Nucleotidyltransferase</keyword>
<dbReference type="InterPro" id="IPR003329">
    <property type="entry name" value="Cytidylyl_trans"/>
</dbReference>
<comment type="catalytic activity">
    <reaction evidence="5">
        <text>3-deoxy-alpha-D-manno-oct-2-ulosonate + CTP = CMP-3-deoxy-beta-D-manno-octulosonate + diphosphate</text>
        <dbReference type="Rhea" id="RHEA:23448"/>
        <dbReference type="ChEBI" id="CHEBI:33019"/>
        <dbReference type="ChEBI" id="CHEBI:37563"/>
        <dbReference type="ChEBI" id="CHEBI:85986"/>
        <dbReference type="ChEBI" id="CHEBI:85987"/>
        <dbReference type="EC" id="2.7.7.38"/>
    </reaction>
</comment>
<dbReference type="UniPathway" id="UPA00358">
    <property type="reaction ID" value="UER00476"/>
</dbReference>
<dbReference type="AlphaFoldDB" id="A0A2J0LLB5"/>
<dbReference type="InterPro" id="IPR029044">
    <property type="entry name" value="Nucleotide-diphossugar_trans"/>
</dbReference>
<name>A0A2J0LLB5_9BACT</name>
<evidence type="ECO:0000256" key="2">
    <source>
        <dbReference type="ARBA" id="ARBA00022679"/>
    </source>
</evidence>
<dbReference type="NCBIfam" id="NF003950">
    <property type="entry name" value="PRK05450.1-3"/>
    <property type="match status" value="1"/>
</dbReference>
<keyword evidence="5" id="KW-0963">Cytoplasm</keyword>
<organism evidence="6 7">
    <name type="scientific">Candidatus Taenaricola geysiri</name>
    <dbReference type="NCBI Taxonomy" id="1974752"/>
    <lineage>
        <taxon>Bacteria</taxon>
        <taxon>Pseudomonadati</taxon>
        <taxon>Candidatus Omnitrophota</taxon>
        <taxon>Candidatus Taenaricola</taxon>
    </lineage>
</organism>
<dbReference type="NCBIfam" id="TIGR00466">
    <property type="entry name" value="kdsB"/>
    <property type="match status" value="1"/>
</dbReference>
<reference evidence="6 7" key="1">
    <citation type="submission" date="2017-09" db="EMBL/GenBank/DDBJ databases">
        <title>Depth-based differentiation of microbial function through sediment-hosted aquifers and enrichment of novel symbionts in the deep terrestrial subsurface.</title>
        <authorList>
            <person name="Probst A.J."/>
            <person name="Ladd B."/>
            <person name="Jarett J.K."/>
            <person name="Geller-Mcgrath D.E."/>
            <person name="Sieber C.M."/>
            <person name="Emerson J.B."/>
            <person name="Anantharaman K."/>
            <person name="Thomas B.C."/>
            <person name="Malmstrom R."/>
            <person name="Stieglmeier M."/>
            <person name="Klingl A."/>
            <person name="Woyke T."/>
            <person name="Ryan C.M."/>
            <person name="Banfield J.F."/>
        </authorList>
    </citation>
    <scope>NUCLEOTIDE SEQUENCE [LARGE SCALE GENOMIC DNA]</scope>
    <source>
        <strain evidence="6">CG12_big_fil_rev_8_21_14_0_65_43_15</strain>
    </source>
</reference>
<dbReference type="NCBIfam" id="NF009905">
    <property type="entry name" value="PRK13368.1"/>
    <property type="match status" value="1"/>
</dbReference>
<evidence type="ECO:0000256" key="5">
    <source>
        <dbReference type="HAMAP-Rule" id="MF_00057"/>
    </source>
</evidence>
<dbReference type="FunFam" id="3.90.550.10:FF:000011">
    <property type="entry name" value="3-deoxy-manno-octulosonate cytidylyltransferase"/>
    <property type="match status" value="1"/>
</dbReference>
<evidence type="ECO:0000256" key="4">
    <source>
        <dbReference type="ARBA" id="ARBA00022985"/>
    </source>
</evidence>
<dbReference type="Pfam" id="PF02348">
    <property type="entry name" value="CTP_transf_3"/>
    <property type="match status" value="1"/>
</dbReference>